<sequence>MPSIKSFNPMIIEKKSGISYEEFMEDHYKARVPLVFKNASKDWKAHNLITPEYLKQNFSERSTIIGSKEYTIGEILEHVAVSTPENPAPYPAIFEIRTQLAEILPLIQPVNIGYAKPNWFESKAFIPGKMGNSLELFIGGVGCQFPFAHIDQYYTNAWITQVYGEKQITIFPQGQDEMLYPKPENPYVSEVNIFNPDYNKHPKFKYATPITATILPGETLFIPRGTWHTAQGLTTNISIIFDQINHLNFNQWKSDIWHFKKRNSLMNAVASYTYATAAGAYCRLNDLFGKT</sequence>
<dbReference type="Gene3D" id="2.60.120.650">
    <property type="entry name" value="Cupin"/>
    <property type="match status" value="1"/>
</dbReference>
<evidence type="ECO:0000313" key="3">
    <source>
        <dbReference type="Proteomes" id="UP000199226"/>
    </source>
</evidence>
<evidence type="ECO:0000313" key="2">
    <source>
        <dbReference type="EMBL" id="SDN01191.1"/>
    </source>
</evidence>
<reference evidence="3" key="1">
    <citation type="submission" date="2016-10" db="EMBL/GenBank/DDBJ databases">
        <authorList>
            <person name="Varghese N."/>
            <person name="Submissions S."/>
        </authorList>
    </citation>
    <scope>NUCLEOTIDE SEQUENCE [LARGE SCALE GENOMIC DNA]</scope>
    <source>
        <strain evidence="3">DSM 24536</strain>
    </source>
</reference>
<dbReference type="EMBL" id="FNHH01000033">
    <property type="protein sequence ID" value="SDN01191.1"/>
    <property type="molecule type" value="Genomic_DNA"/>
</dbReference>
<evidence type="ECO:0000259" key="1">
    <source>
        <dbReference type="PROSITE" id="PS51184"/>
    </source>
</evidence>
<organism evidence="2 3">
    <name type="scientific">Daejeonella rubra</name>
    <dbReference type="NCBI Taxonomy" id="990371"/>
    <lineage>
        <taxon>Bacteria</taxon>
        <taxon>Pseudomonadati</taxon>
        <taxon>Bacteroidota</taxon>
        <taxon>Sphingobacteriia</taxon>
        <taxon>Sphingobacteriales</taxon>
        <taxon>Sphingobacteriaceae</taxon>
        <taxon>Daejeonella</taxon>
    </lineage>
</organism>
<dbReference type="PROSITE" id="PS51184">
    <property type="entry name" value="JMJC"/>
    <property type="match status" value="1"/>
</dbReference>
<dbReference type="PANTHER" id="PTHR12480:SF6">
    <property type="entry name" value="2-OXOGLUTARATE AND IRON-DEPENDENT OXYGENASE JMJD4"/>
    <property type="match status" value="1"/>
</dbReference>
<dbReference type="GO" id="GO:0005737">
    <property type="term" value="C:cytoplasm"/>
    <property type="evidence" value="ECO:0007669"/>
    <property type="project" value="TreeGrafter"/>
</dbReference>
<protein>
    <submittedName>
        <fullName evidence="2">Cupin-like domain-containing protein</fullName>
    </submittedName>
</protein>
<dbReference type="Pfam" id="PF13621">
    <property type="entry name" value="Cupin_8"/>
    <property type="match status" value="1"/>
</dbReference>
<proteinExistence type="predicted"/>
<keyword evidence="3" id="KW-1185">Reference proteome</keyword>
<dbReference type="AlphaFoldDB" id="A0A1G9XXE9"/>
<dbReference type="GO" id="GO:0045905">
    <property type="term" value="P:positive regulation of translational termination"/>
    <property type="evidence" value="ECO:0007669"/>
    <property type="project" value="TreeGrafter"/>
</dbReference>
<dbReference type="InterPro" id="IPR003347">
    <property type="entry name" value="JmjC_dom"/>
</dbReference>
<dbReference type="InterPro" id="IPR050910">
    <property type="entry name" value="JMJD6_ArgDemeth/LysHydrox"/>
</dbReference>
<gene>
    <name evidence="2" type="ORF">SAMN05421813_13316</name>
</gene>
<dbReference type="Proteomes" id="UP000199226">
    <property type="component" value="Unassembled WGS sequence"/>
</dbReference>
<feature type="domain" description="JmjC" evidence="1">
    <location>
        <begin position="105"/>
        <end position="260"/>
    </location>
</feature>
<dbReference type="SUPFAM" id="SSF51197">
    <property type="entry name" value="Clavaminate synthase-like"/>
    <property type="match status" value="1"/>
</dbReference>
<dbReference type="InterPro" id="IPR041667">
    <property type="entry name" value="Cupin_8"/>
</dbReference>
<dbReference type="GO" id="GO:0016706">
    <property type="term" value="F:2-oxoglutarate-dependent dioxygenase activity"/>
    <property type="evidence" value="ECO:0007669"/>
    <property type="project" value="TreeGrafter"/>
</dbReference>
<dbReference type="STRING" id="990371.SAMN05421813_13316"/>
<accession>A0A1G9XXE9</accession>
<dbReference type="PANTHER" id="PTHR12480">
    <property type="entry name" value="ARGININE DEMETHYLASE AND LYSYL-HYDROXYLASE JMJD"/>
    <property type="match status" value="1"/>
</dbReference>
<dbReference type="GO" id="GO:0043565">
    <property type="term" value="F:sequence-specific DNA binding"/>
    <property type="evidence" value="ECO:0007669"/>
    <property type="project" value="TreeGrafter"/>
</dbReference>
<name>A0A1G9XXE9_9SPHI</name>